<reference evidence="5" key="1">
    <citation type="submission" date="2011-08" db="EMBL/GenBank/DDBJ databases">
        <authorList>
            <person name="Rombauts S."/>
        </authorList>
    </citation>
    <scope>NUCLEOTIDE SEQUENCE</scope>
    <source>
        <strain evidence="5">London</strain>
    </source>
</reference>
<dbReference type="SUPFAM" id="SSF81296">
    <property type="entry name" value="E set domains"/>
    <property type="match status" value="2"/>
</dbReference>
<organism evidence="4 5">
    <name type="scientific">Tetranychus urticae</name>
    <name type="common">Two-spotted spider mite</name>
    <dbReference type="NCBI Taxonomy" id="32264"/>
    <lineage>
        <taxon>Eukaryota</taxon>
        <taxon>Metazoa</taxon>
        <taxon>Ecdysozoa</taxon>
        <taxon>Arthropoda</taxon>
        <taxon>Chelicerata</taxon>
        <taxon>Arachnida</taxon>
        <taxon>Acari</taxon>
        <taxon>Acariformes</taxon>
        <taxon>Trombidiformes</taxon>
        <taxon>Prostigmata</taxon>
        <taxon>Eleutherengona</taxon>
        <taxon>Raphignathae</taxon>
        <taxon>Tetranychoidea</taxon>
        <taxon>Tetranychidae</taxon>
        <taxon>Tetranychus</taxon>
    </lineage>
</organism>
<dbReference type="InterPro" id="IPR001298">
    <property type="entry name" value="Filamin/ABP280_rpt"/>
</dbReference>
<comment type="similarity">
    <text evidence="1">Belongs to the filamin family.</text>
</comment>
<dbReference type="Pfam" id="PF00630">
    <property type="entry name" value="Filamin"/>
    <property type="match status" value="1"/>
</dbReference>
<dbReference type="PANTHER" id="PTHR38537">
    <property type="entry name" value="JITTERBUG, ISOFORM N"/>
    <property type="match status" value="1"/>
</dbReference>
<proteinExistence type="inferred from homology"/>
<sequence>MFGQGIALGQGLLSGKVKVFNDFIVHTNIDAESGISIGIEGPSNAQMRHVDNEDGSIKVQYKPMVPGYYKISVKQNGLHLKGSPFDVPVYDSKTGPEQPFYPKSSLAGHQPYPHLDDSGPFGNPNKVKVSGRGLFRGITNVQSEIIVDTRKAGLGRVNWTVSGPGNVQTRHVHIVSGLHKF</sequence>
<dbReference type="Proteomes" id="UP000015104">
    <property type="component" value="Unassembled WGS sequence"/>
</dbReference>
<keyword evidence="2" id="KW-0677">Repeat</keyword>
<keyword evidence="5" id="KW-1185">Reference proteome</keyword>
<dbReference type="PROSITE" id="PS50194">
    <property type="entry name" value="FILAMIN_REPEAT"/>
    <property type="match status" value="2"/>
</dbReference>
<dbReference type="InterPro" id="IPR013783">
    <property type="entry name" value="Ig-like_fold"/>
</dbReference>
<evidence type="ECO:0000313" key="4">
    <source>
        <dbReference type="EnsemblMetazoa" id="tetur04g03810.1"/>
    </source>
</evidence>
<protein>
    <submittedName>
        <fullName evidence="4">Uncharacterized protein</fullName>
    </submittedName>
</protein>
<reference evidence="4" key="2">
    <citation type="submission" date="2015-06" db="UniProtKB">
        <authorList>
            <consortium name="EnsemblMetazoa"/>
        </authorList>
    </citation>
    <scope>IDENTIFICATION</scope>
</reference>
<evidence type="ECO:0000313" key="5">
    <source>
        <dbReference type="Proteomes" id="UP000015104"/>
    </source>
</evidence>
<dbReference type="GO" id="GO:0030036">
    <property type="term" value="P:actin cytoskeleton organization"/>
    <property type="evidence" value="ECO:0007669"/>
    <property type="project" value="InterPro"/>
</dbReference>
<dbReference type="Gene3D" id="2.60.40.10">
    <property type="entry name" value="Immunoglobulins"/>
    <property type="match status" value="2"/>
</dbReference>
<dbReference type="HOGENOM" id="CLU_1490870_0_0_1"/>
<accession>T1K256</accession>
<dbReference type="PANTHER" id="PTHR38537:SF8">
    <property type="entry name" value="FILAMIN-A"/>
    <property type="match status" value="1"/>
</dbReference>
<feature type="repeat" description="Filamin" evidence="3">
    <location>
        <begin position="119"/>
        <end position="164"/>
    </location>
</feature>
<name>T1K256_TETUR</name>
<evidence type="ECO:0000256" key="1">
    <source>
        <dbReference type="ARBA" id="ARBA00009238"/>
    </source>
</evidence>
<evidence type="ECO:0000256" key="3">
    <source>
        <dbReference type="PROSITE-ProRule" id="PRU00087"/>
    </source>
</evidence>
<dbReference type="EnsemblMetazoa" id="tetur04g03810.1">
    <property type="protein sequence ID" value="tetur04g03810.1"/>
    <property type="gene ID" value="tetur04g03810"/>
</dbReference>
<dbReference type="EMBL" id="CAEY01001359">
    <property type="status" value="NOT_ANNOTATED_CDS"/>
    <property type="molecule type" value="Genomic_DNA"/>
</dbReference>
<dbReference type="eggNOG" id="KOG0518">
    <property type="taxonomic scope" value="Eukaryota"/>
</dbReference>
<dbReference type="InterPro" id="IPR044801">
    <property type="entry name" value="Filamin"/>
</dbReference>
<dbReference type="STRING" id="32264.T1K256"/>
<dbReference type="GO" id="GO:0051015">
    <property type="term" value="F:actin filament binding"/>
    <property type="evidence" value="ECO:0007669"/>
    <property type="project" value="InterPro"/>
</dbReference>
<evidence type="ECO:0000256" key="2">
    <source>
        <dbReference type="ARBA" id="ARBA00022737"/>
    </source>
</evidence>
<dbReference type="InterPro" id="IPR017868">
    <property type="entry name" value="Filamin/ABP280_repeat-like"/>
</dbReference>
<dbReference type="SMART" id="SM00557">
    <property type="entry name" value="IG_FLMN"/>
    <property type="match status" value="1"/>
</dbReference>
<feature type="repeat" description="Filamin" evidence="3">
    <location>
        <begin position="1"/>
        <end position="89"/>
    </location>
</feature>
<dbReference type="AlphaFoldDB" id="T1K256"/>
<dbReference type="InterPro" id="IPR014756">
    <property type="entry name" value="Ig_E-set"/>
</dbReference>